<feature type="region of interest" description="Disordered" evidence="1">
    <location>
        <begin position="30"/>
        <end position="57"/>
    </location>
</feature>
<dbReference type="Proteomes" id="UP000187203">
    <property type="component" value="Unassembled WGS sequence"/>
</dbReference>
<evidence type="ECO:0000313" key="3">
    <source>
        <dbReference type="EMBL" id="OMP12440.1"/>
    </source>
</evidence>
<dbReference type="EMBL" id="AWUE01009348">
    <property type="protein sequence ID" value="OMP12439.1"/>
    <property type="molecule type" value="Genomic_DNA"/>
</dbReference>
<dbReference type="EMBL" id="AWUE01009347">
    <property type="protein sequence ID" value="OMP12440.1"/>
    <property type="molecule type" value="Genomic_DNA"/>
</dbReference>
<dbReference type="EMBL" id="AWUE01005431">
    <property type="protein sequence ID" value="OMP12998.1"/>
    <property type="molecule type" value="Genomic_DNA"/>
</dbReference>
<evidence type="ECO:0000256" key="1">
    <source>
        <dbReference type="SAM" id="MobiDB-lite"/>
    </source>
</evidence>
<accession>A0A1R3L146</accession>
<reference evidence="5" key="1">
    <citation type="submission" date="2013-09" db="EMBL/GenBank/DDBJ databases">
        <title>Corchorus olitorius genome sequencing.</title>
        <authorList>
            <person name="Alam M."/>
            <person name="Haque M.S."/>
            <person name="Islam M.S."/>
            <person name="Emdad E.M."/>
            <person name="Islam M.M."/>
            <person name="Ahmed B."/>
            <person name="Halim A."/>
            <person name="Hossen Q.M.M."/>
            <person name="Hossain M.Z."/>
            <person name="Ahmed R."/>
            <person name="Khan M.M."/>
            <person name="Islam R."/>
            <person name="Rashid M.M."/>
            <person name="Khan S.A."/>
            <person name="Rahman M.S."/>
            <person name="Alam M."/>
            <person name="Yahiya A.S."/>
            <person name="Khan M.S."/>
            <person name="Azam M.S."/>
            <person name="Haque T."/>
            <person name="Lashkar M.Z.H."/>
            <person name="Akhand A.I."/>
            <person name="Morshed G."/>
            <person name="Roy S."/>
            <person name="Uddin K.S."/>
            <person name="Rabeya T."/>
            <person name="Hossain A.S."/>
            <person name="Chowdhury A."/>
            <person name="Snigdha A.R."/>
            <person name="Mortoza M.S."/>
            <person name="Matin S.A."/>
            <person name="Hoque S.M.E."/>
            <person name="Islam M.K."/>
            <person name="Roy D.K."/>
            <person name="Haider R."/>
            <person name="Moosa M.M."/>
            <person name="Elias S.M."/>
            <person name="Hasan A.M."/>
            <person name="Jahan S."/>
            <person name="Shafiuddin M."/>
            <person name="Mahmood N."/>
            <person name="Shommy N.S."/>
        </authorList>
    </citation>
    <scope>NUCLEOTIDE SEQUENCE [LARGE SCALE GENOMIC DNA]</scope>
    <source>
        <strain evidence="5">cv. O-4</strain>
    </source>
</reference>
<name>A0A1R3L146_9ROSI</name>
<feature type="compositionally biased region" description="Basic and acidic residues" evidence="1">
    <location>
        <begin position="41"/>
        <end position="57"/>
    </location>
</feature>
<sequence>MAQPVLFEKPEVRIRISYCDNVFRGSCKGIGVPGDGEEDPLDRSELHNIRESHSRNL</sequence>
<organism evidence="4 5">
    <name type="scientific">Corchorus olitorius</name>
    <dbReference type="NCBI Taxonomy" id="93759"/>
    <lineage>
        <taxon>Eukaryota</taxon>
        <taxon>Viridiplantae</taxon>
        <taxon>Streptophyta</taxon>
        <taxon>Embryophyta</taxon>
        <taxon>Tracheophyta</taxon>
        <taxon>Spermatophyta</taxon>
        <taxon>Magnoliopsida</taxon>
        <taxon>eudicotyledons</taxon>
        <taxon>Gunneridae</taxon>
        <taxon>Pentapetalae</taxon>
        <taxon>rosids</taxon>
        <taxon>malvids</taxon>
        <taxon>Malvales</taxon>
        <taxon>Malvaceae</taxon>
        <taxon>Grewioideae</taxon>
        <taxon>Apeibeae</taxon>
        <taxon>Corchorus</taxon>
    </lineage>
</organism>
<protein>
    <submittedName>
        <fullName evidence="4">Uncharacterized protein</fullName>
    </submittedName>
</protein>
<keyword evidence="5" id="KW-1185">Reference proteome</keyword>
<gene>
    <name evidence="4" type="ORF">COLO4_02458</name>
    <name evidence="3" type="ORF">COLO4_03210</name>
    <name evidence="2" type="ORF">COLO4_03211</name>
</gene>
<evidence type="ECO:0000313" key="5">
    <source>
        <dbReference type="Proteomes" id="UP000187203"/>
    </source>
</evidence>
<evidence type="ECO:0000313" key="2">
    <source>
        <dbReference type="EMBL" id="OMP12439.1"/>
    </source>
</evidence>
<comment type="caution">
    <text evidence="4">The sequence shown here is derived from an EMBL/GenBank/DDBJ whole genome shotgun (WGS) entry which is preliminary data.</text>
</comment>
<reference evidence="4" key="2">
    <citation type="submission" date="2013-09" db="EMBL/GenBank/DDBJ databases">
        <authorList>
            <person name="Alam M."/>
            <person name="Haque M.S."/>
            <person name="Islam M.S."/>
            <person name="Emdad E.M."/>
            <person name="Islam M.M."/>
            <person name="Ahmed B."/>
            <person name="Halim A."/>
            <person name="Hossen Q.M.M."/>
            <person name="Hossain M.Z."/>
            <person name="Ahmed R."/>
            <person name="Khan M.M."/>
            <person name="Islam R."/>
            <person name="Rashid M.M."/>
            <person name="Khan S.A."/>
            <person name="Rahman M.S."/>
            <person name="Alam M."/>
            <person name="Yahiya A.S."/>
            <person name="Khan M.S."/>
            <person name="Azam M.S."/>
            <person name="Haque T."/>
            <person name="Lashkar M.Z.H."/>
            <person name="Akhand A.I."/>
            <person name="Morshed G."/>
            <person name="Roy S."/>
            <person name="Uddin K.S."/>
            <person name="Rabeya T."/>
            <person name="Hossain A.S."/>
            <person name="Chowdhury A."/>
            <person name="Snigdha A.R."/>
            <person name="Mortoza M.S."/>
            <person name="Matin S.A."/>
            <person name="Hoque S.M.E."/>
            <person name="Islam M.K."/>
            <person name="Roy D.K."/>
            <person name="Haider R."/>
            <person name="Moosa M.M."/>
            <person name="Elias S.M."/>
            <person name="Hasan A.M."/>
            <person name="Jahan S."/>
            <person name="Shafiuddin M."/>
            <person name="Mahmood N."/>
            <person name="Shommy N.S."/>
        </authorList>
    </citation>
    <scope>NUCLEOTIDE SEQUENCE</scope>
    <source>
        <tissue evidence="4">Whole seedlings</tissue>
    </source>
</reference>
<proteinExistence type="predicted"/>
<dbReference type="AlphaFoldDB" id="A0A1R3L146"/>
<evidence type="ECO:0000313" key="4">
    <source>
        <dbReference type="EMBL" id="OMP12998.1"/>
    </source>
</evidence>
<reference evidence="4" key="3">
    <citation type="journal article" date="2017" name="Nat. Plants">
        <title>Comparative genomics of two jute species and insight into fibre biogenesis.</title>
        <authorList>
            <person name="Islam M.S."/>
            <person name="Saito J.A."/>
            <person name="Emdad E.M."/>
            <person name="Ahmed B."/>
            <person name="Islam M.M."/>
            <person name="Halim A."/>
            <person name="Hossen Q.M."/>
            <person name="Hossain M.Z."/>
            <person name="Ahmed R."/>
            <person name="Hossain M.S."/>
            <person name="Kabir S.M."/>
            <person name="Khan M.S."/>
            <person name="Khan M.M."/>
            <person name="Hasan R."/>
            <person name="Aktar N."/>
            <person name="Honi U."/>
            <person name="Islam R."/>
            <person name="Rashid M.M."/>
            <person name="Wan X."/>
            <person name="Hou S."/>
            <person name="Haque T."/>
            <person name="Azam M.S."/>
            <person name="Moosa M.M."/>
            <person name="Elias S.M."/>
            <person name="Hasan A.M."/>
            <person name="Mahmood N."/>
            <person name="Shafiuddin M."/>
            <person name="Shahid S."/>
            <person name="Shommu N.S."/>
            <person name="Jahan S."/>
            <person name="Roy S."/>
            <person name="Chowdhury A."/>
            <person name="Akhand A.I."/>
            <person name="Nisho G.M."/>
            <person name="Uddin K.S."/>
            <person name="Rabeya T."/>
            <person name="Hoque S.M."/>
            <person name="Snigdha A.R."/>
            <person name="Mortoza S."/>
            <person name="Matin S.A."/>
            <person name="Islam M.K."/>
            <person name="Lashkar M.Z."/>
            <person name="Zaman M."/>
            <person name="Yuryev A."/>
            <person name="Uddin M.K."/>
            <person name="Rahman M.S."/>
            <person name="Haque M.S."/>
            <person name="Alam M.M."/>
            <person name="Khan H."/>
            <person name="Alam M."/>
        </authorList>
    </citation>
    <scope>NUCLEOTIDE SEQUENCE</scope>
    <source>
        <tissue evidence="4">Whole seedlings</tissue>
    </source>
</reference>